<reference evidence="2 3" key="1">
    <citation type="submission" date="2023-10" db="EMBL/GenBank/DDBJ databases">
        <title>Draft genome sequence of Xylaria bambusicola isolate GMP-LS, the root and basal stem rot pathogen of sugarcane in Indonesia.</title>
        <authorList>
            <person name="Selvaraj P."/>
            <person name="Muralishankar V."/>
            <person name="Muruganantham S."/>
            <person name="Sp S."/>
            <person name="Haryani S."/>
            <person name="Lau K.J.X."/>
            <person name="Naqvi N.I."/>
        </authorList>
    </citation>
    <scope>NUCLEOTIDE SEQUENCE [LARGE SCALE GENOMIC DNA]</scope>
    <source>
        <strain evidence="2">GMP-LS</strain>
    </source>
</reference>
<proteinExistence type="predicted"/>
<protein>
    <submittedName>
        <fullName evidence="2">Uncharacterized protein</fullName>
    </submittedName>
</protein>
<name>A0AAN7UIQ9_9PEZI</name>
<comment type="caution">
    <text evidence="2">The sequence shown here is derived from an EMBL/GenBank/DDBJ whole genome shotgun (WGS) entry which is preliminary data.</text>
</comment>
<gene>
    <name evidence="2" type="ORF">RRF57_006028</name>
</gene>
<evidence type="ECO:0000313" key="3">
    <source>
        <dbReference type="Proteomes" id="UP001305414"/>
    </source>
</evidence>
<organism evidence="2 3">
    <name type="scientific">Xylaria bambusicola</name>
    <dbReference type="NCBI Taxonomy" id="326684"/>
    <lineage>
        <taxon>Eukaryota</taxon>
        <taxon>Fungi</taxon>
        <taxon>Dikarya</taxon>
        <taxon>Ascomycota</taxon>
        <taxon>Pezizomycotina</taxon>
        <taxon>Sordariomycetes</taxon>
        <taxon>Xylariomycetidae</taxon>
        <taxon>Xylariales</taxon>
        <taxon>Xylariaceae</taxon>
        <taxon>Xylaria</taxon>
    </lineage>
</organism>
<dbReference type="Proteomes" id="UP001305414">
    <property type="component" value="Unassembled WGS sequence"/>
</dbReference>
<evidence type="ECO:0000256" key="1">
    <source>
        <dbReference type="SAM" id="SignalP"/>
    </source>
</evidence>
<sequence length="111" mass="12313">MKCSIITLGFLATMAGATTTGAEPNMRAVVYALQCDTLARVETCKRDFNTYCDTNGALVTTNEDYCGNPNCQCVHFRNLSPQSDDLISIQEMYLVKARLMLSDIGNDLFKR</sequence>
<evidence type="ECO:0000313" key="2">
    <source>
        <dbReference type="EMBL" id="KAK5630313.1"/>
    </source>
</evidence>
<dbReference type="EMBL" id="JAWHQM010000015">
    <property type="protein sequence ID" value="KAK5630313.1"/>
    <property type="molecule type" value="Genomic_DNA"/>
</dbReference>
<keyword evidence="3" id="KW-1185">Reference proteome</keyword>
<accession>A0AAN7UIQ9</accession>
<keyword evidence="1" id="KW-0732">Signal</keyword>
<dbReference type="AlphaFoldDB" id="A0AAN7UIQ9"/>
<feature type="chain" id="PRO_5043053150" evidence="1">
    <location>
        <begin position="23"/>
        <end position="111"/>
    </location>
</feature>
<feature type="signal peptide" evidence="1">
    <location>
        <begin position="1"/>
        <end position="22"/>
    </location>
</feature>